<dbReference type="RefSeq" id="WP_252771407.1">
    <property type="nucleotide sequence ID" value="NZ_JAMXMC010000011.1"/>
</dbReference>
<evidence type="ECO:0008006" key="3">
    <source>
        <dbReference type="Google" id="ProtNLM"/>
    </source>
</evidence>
<name>A0ABT1BQZ9_9BURK</name>
<evidence type="ECO:0000313" key="1">
    <source>
        <dbReference type="EMBL" id="MCO5978666.1"/>
    </source>
</evidence>
<sequence length="153" mass="16151">MPWTIMNSTDLTQLFSRLADEALSSRVASGELTEEAQELAVAELRTRGLPIPEIAREQEAPPEEYLGDMVILARGLTPTEAHLLSACLHSAGIQADAGDTNIVQANSLLAIAVGGASVRVPSTQLAEAQAVVDAFRRGDLALDDDFDPGDPAT</sequence>
<keyword evidence="2" id="KW-1185">Reference proteome</keyword>
<reference evidence="1 2" key="1">
    <citation type="submission" date="2022-06" db="EMBL/GenBank/DDBJ databases">
        <title>Ideonella sp. NS12-5 Genome sequencing and assembly.</title>
        <authorList>
            <person name="Jung Y."/>
        </authorList>
    </citation>
    <scope>NUCLEOTIDE SEQUENCE [LARGE SCALE GENOMIC DNA]</scope>
    <source>
        <strain evidence="1 2">NS12-5</strain>
    </source>
</reference>
<evidence type="ECO:0000313" key="2">
    <source>
        <dbReference type="Proteomes" id="UP001204851"/>
    </source>
</evidence>
<accession>A0ABT1BQZ9</accession>
<dbReference type="Proteomes" id="UP001204851">
    <property type="component" value="Unassembled WGS sequence"/>
</dbReference>
<protein>
    <recommendedName>
        <fullName evidence="3">DUF2007 domain-containing protein</fullName>
    </recommendedName>
</protein>
<proteinExistence type="predicted"/>
<organism evidence="1 2">
    <name type="scientific">Ideonella oryzae</name>
    <dbReference type="NCBI Taxonomy" id="2937441"/>
    <lineage>
        <taxon>Bacteria</taxon>
        <taxon>Pseudomonadati</taxon>
        <taxon>Pseudomonadota</taxon>
        <taxon>Betaproteobacteria</taxon>
        <taxon>Burkholderiales</taxon>
        <taxon>Sphaerotilaceae</taxon>
        <taxon>Ideonella</taxon>
    </lineage>
</organism>
<comment type="caution">
    <text evidence="1">The sequence shown here is derived from an EMBL/GenBank/DDBJ whole genome shotgun (WGS) entry which is preliminary data.</text>
</comment>
<gene>
    <name evidence="1" type="ORF">M0L44_18370</name>
</gene>
<dbReference type="EMBL" id="JAMXMC010000011">
    <property type="protein sequence ID" value="MCO5978666.1"/>
    <property type="molecule type" value="Genomic_DNA"/>
</dbReference>